<dbReference type="GO" id="GO:0006457">
    <property type="term" value="P:protein folding"/>
    <property type="evidence" value="ECO:0007669"/>
    <property type="project" value="UniProtKB-ARBA"/>
</dbReference>
<reference evidence="6 7" key="1">
    <citation type="submission" date="2020-11" db="EMBL/GenBank/DDBJ databases">
        <title>Kefir isolates.</title>
        <authorList>
            <person name="Marcisauskas S."/>
            <person name="Kim Y."/>
            <person name="Blasche S."/>
        </authorList>
    </citation>
    <scope>NUCLEOTIDE SEQUENCE [LARGE SCALE GENOMIC DNA]</scope>
    <source>
        <strain evidence="6 7">OG2</strain>
    </source>
</reference>
<evidence type="ECO:0000256" key="3">
    <source>
        <dbReference type="RuleBase" id="RU003616"/>
    </source>
</evidence>
<dbReference type="Gene3D" id="2.60.40.790">
    <property type="match status" value="1"/>
</dbReference>
<dbReference type="FunFam" id="2.60.40.790:FF:000065">
    <property type="entry name" value="Heat shock protein"/>
    <property type="match status" value="1"/>
</dbReference>
<dbReference type="InterPro" id="IPR002068">
    <property type="entry name" value="A-crystallin/Hsp20_dom"/>
</dbReference>
<dbReference type="Pfam" id="PF00011">
    <property type="entry name" value="HSP20"/>
    <property type="match status" value="1"/>
</dbReference>
<evidence type="ECO:0000313" key="7">
    <source>
        <dbReference type="Proteomes" id="UP000750334"/>
    </source>
</evidence>
<evidence type="ECO:0000259" key="5">
    <source>
        <dbReference type="PROSITE" id="PS01031"/>
    </source>
</evidence>
<accession>A0A9P6WEZ4</accession>
<evidence type="ECO:0000313" key="6">
    <source>
        <dbReference type="EMBL" id="KAG0670513.1"/>
    </source>
</evidence>
<dbReference type="PANTHER" id="PTHR11527">
    <property type="entry name" value="HEAT-SHOCK PROTEIN 20 FAMILY MEMBER"/>
    <property type="match status" value="1"/>
</dbReference>
<dbReference type="EMBL" id="PUHR01000022">
    <property type="protein sequence ID" value="KAG0670513.1"/>
    <property type="molecule type" value="Genomic_DNA"/>
</dbReference>
<feature type="region of interest" description="Disordered" evidence="4">
    <location>
        <begin position="190"/>
        <end position="211"/>
    </location>
</feature>
<dbReference type="InterPro" id="IPR031107">
    <property type="entry name" value="Small_HSP"/>
</dbReference>
<dbReference type="PROSITE" id="PS01031">
    <property type="entry name" value="SHSP"/>
    <property type="match status" value="1"/>
</dbReference>
<feature type="compositionally biased region" description="Polar residues" evidence="4">
    <location>
        <begin position="40"/>
        <end position="58"/>
    </location>
</feature>
<dbReference type="CDD" id="cd06464">
    <property type="entry name" value="ACD_sHsps-like"/>
    <property type="match status" value="1"/>
</dbReference>
<keyword evidence="7" id="KW-1185">Reference proteome</keyword>
<protein>
    <recommendedName>
        <fullName evidence="5">SHSP domain-containing protein</fullName>
    </recommendedName>
</protein>
<dbReference type="InterPro" id="IPR008978">
    <property type="entry name" value="HSP20-like_chaperone"/>
</dbReference>
<gene>
    <name evidence="6" type="ORF">C6P45_002255</name>
</gene>
<feature type="region of interest" description="Disordered" evidence="4">
    <location>
        <begin position="36"/>
        <end position="58"/>
    </location>
</feature>
<evidence type="ECO:0000256" key="1">
    <source>
        <dbReference type="ARBA" id="ARBA00023016"/>
    </source>
</evidence>
<dbReference type="OrthoDB" id="5511210at2759"/>
<feature type="compositionally biased region" description="Basic and acidic residues" evidence="4">
    <location>
        <begin position="191"/>
        <end position="202"/>
    </location>
</feature>
<proteinExistence type="inferred from homology"/>
<comment type="caution">
    <text evidence="6">The sequence shown here is derived from an EMBL/GenBank/DDBJ whole genome shotgun (WGS) entry which is preliminary data.</text>
</comment>
<sequence>MSFFNPYYNFFDSINNEVEDFNSFLNGGFEPTQHQKRLKANSTSNQLATTNGKQNSNQVVSRPTTQLDNWFDNDFALTPFNFGKFGHMTVPVDIIDHDNDYQLKITVPGVKAKKDINVEYDHNKSQITISGEIPSTVTDEDKDNVRVKERSSGKFKRVVTLPDYPGIDTDHIKADYSSGVLTLDVPKLKPKKGEKGHVKKIEVTSNESWSD</sequence>
<evidence type="ECO:0000256" key="2">
    <source>
        <dbReference type="PROSITE-ProRule" id="PRU00285"/>
    </source>
</evidence>
<keyword evidence="1" id="KW-0346">Stress response</keyword>
<dbReference type="Proteomes" id="UP000750334">
    <property type="component" value="Unassembled WGS sequence"/>
</dbReference>
<dbReference type="AlphaFoldDB" id="A0A9P6WEZ4"/>
<name>A0A9P6WEZ4_MAUEX</name>
<evidence type="ECO:0000256" key="4">
    <source>
        <dbReference type="SAM" id="MobiDB-lite"/>
    </source>
</evidence>
<feature type="domain" description="SHSP" evidence="5">
    <location>
        <begin position="83"/>
        <end position="206"/>
    </location>
</feature>
<dbReference type="SUPFAM" id="SSF49764">
    <property type="entry name" value="HSP20-like chaperones"/>
    <property type="match status" value="1"/>
</dbReference>
<comment type="similarity">
    <text evidence="2 3">Belongs to the small heat shock protein (HSP20) family.</text>
</comment>
<organism evidence="6 7">
    <name type="scientific">Maudiozyma exigua</name>
    <name type="common">Yeast</name>
    <name type="synonym">Kazachstania exigua</name>
    <dbReference type="NCBI Taxonomy" id="34358"/>
    <lineage>
        <taxon>Eukaryota</taxon>
        <taxon>Fungi</taxon>
        <taxon>Dikarya</taxon>
        <taxon>Ascomycota</taxon>
        <taxon>Saccharomycotina</taxon>
        <taxon>Saccharomycetes</taxon>
        <taxon>Saccharomycetales</taxon>
        <taxon>Saccharomycetaceae</taxon>
        <taxon>Maudiozyma</taxon>
    </lineage>
</organism>